<protein>
    <recommendedName>
        <fullName evidence="6">Tetratricopeptide repeat protein</fullName>
    </recommendedName>
</protein>
<keyword evidence="5" id="KW-1185">Reference proteome</keyword>
<evidence type="ECO:0000256" key="3">
    <source>
        <dbReference type="SAM" id="Phobius"/>
    </source>
</evidence>
<dbReference type="EMBL" id="BOMH01000020">
    <property type="protein sequence ID" value="GID65013.1"/>
    <property type="molecule type" value="Genomic_DNA"/>
</dbReference>
<dbReference type="SMART" id="SM00028">
    <property type="entry name" value="TPR"/>
    <property type="match status" value="4"/>
</dbReference>
<sequence>MTAAARARLLAELGRFDQAEAELRLGLLTRPGDPELLALLASVLRLDERHDDALAAADAAVEAAPGSAGAHAERAENLIALARTREAVEAASEAARLRPAEPEVHRVLARAHAAGRDFGRARAAARQALAFDPRSVSSLLTLAEVERVAGRRRAAARATRAALAEDPGHPGGRWLIALLNAERLHVGEAMRGLRDLAAENPARLRAEALAWPVLGVLAGLRRGLAVGVPLTLAVRLAMPWWSLAGLFAQGIALVVAVVMMSFTARVLLPAGRLPWRSLALLPRHPVTTELVTAGVSVPLLVWYALGARWLPLALSVVTVSVLIISGSLRMRVTSLNSR</sequence>
<keyword evidence="3" id="KW-1133">Transmembrane helix</keyword>
<reference evidence="4" key="1">
    <citation type="submission" date="2021-01" db="EMBL/GenBank/DDBJ databases">
        <title>Whole genome shotgun sequence of Actinoplanes cyaneus NBRC 14990.</title>
        <authorList>
            <person name="Komaki H."/>
            <person name="Tamura T."/>
        </authorList>
    </citation>
    <scope>NUCLEOTIDE SEQUENCE</scope>
    <source>
        <strain evidence="4">NBRC 14990</strain>
    </source>
</reference>
<keyword evidence="1" id="KW-0677">Repeat</keyword>
<organism evidence="4 5">
    <name type="scientific">Actinoplanes cyaneus</name>
    <dbReference type="NCBI Taxonomy" id="52696"/>
    <lineage>
        <taxon>Bacteria</taxon>
        <taxon>Bacillati</taxon>
        <taxon>Actinomycetota</taxon>
        <taxon>Actinomycetes</taxon>
        <taxon>Micromonosporales</taxon>
        <taxon>Micromonosporaceae</taxon>
        <taxon>Actinoplanes</taxon>
    </lineage>
</organism>
<gene>
    <name evidence="4" type="ORF">Acy02nite_28940</name>
</gene>
<dbReference type="Gene3D" id="1.25.40.10">
    <property type="entry name" value="Tetratricopeptide repeat domain"/>
    <property type="match status" value="1"/>
</dbReference>
<dbReference type="InterPro" id="IPR011990">
    <property type="entry name" value="TPR-like_helical_dom_sf"/>
</dbReference>
<evidence type="ECO:0000256" key="1">
    <source>
        <dbReference type="ARBA" id="ARBA00022737"/>
    </source>
</evidence>
<evidence type="ECO:0008006" key="6">
    <source>
        <dbReference type="Google" id="ProtNLM"/>
    </source>
</evidence>
<name>A0A919IGB9_9ACTN</name>
<feature type="transmembrane region" description="Helical" evidence="3">
    <location>
        <begin position="309"/>
        <end position="328"/>
    </location>
</feature>
<keyword evidence="3" id="KW-0472">Membrane</keyword>
<dbReference type="RefSeq" id="WP_203740782.1">
    <property type="nucleotide sequence ID" value="NZ_BAAAUC010000118.1"/>
</dbReference>
<dbReference type="PANTHER" id="PTHR45586:SF1">
    <property type="entry name" value="LIPOPOLYSACCHARIDE ASSEMBLY PROTEIN B"/>
    <property type="match status" value="1"/>
</dbReference>
<dbReference type="PANTHER" id="PTHR45586">
    <property type="entry name" value="TPR REPEAT-CONTAINING PROTEIN PA4667"/>
    <property type="match status" value="1"/>
</dbReference>
<keyword evidence="2" id="KW-0802">TPR repeat</keyword>
<evidence type="ECO:0000313" key="4">
    <source>
        <dbReference type="EMBL" id="GID65013.1"/>
    </source>
</evidence>
<feature type="transmembrane region" description="Helical" evidence="3">
    <location>
        <begin position="240"/>
        <end position="264"/>
    </location>
</feature>
<evidence type="ECO:0000313" key="5">
    <source>
        <dbReference type="Proteomes" id="UP000619479"/>
    </source>
</evidence>
<dbReference type="SUPFAM" id="SSF48452">
    <property type="entry name" value="TPR-like"/>
    <property type="match status" value="1"/>
</dbReference>
<accession>A0A919IGB9</accession>
<dbReference type="AlphaFoldDB" id="A0A919IGB9"/>
<comment type="caution">
    <text evidence="4">The sequence shown here is derived from an EMBL/GenBank/DDBJ whole genome shotgun (WGS) entry which is preliminary data.</text>
</comment>
<evidence type="ECO:0000256" key="2">
    <source>
        <dbReference type="ARBA" id="ARBA00022803"/>
    </source>
</evidence>
<proteinExistence type="predicted"/>
<dbReference type="InterPro" id="IPR051012">
    <property type="entry name" value="CellSynth/LPSAsmb/PSIAsmb"/>
</dbReference>
<dbReference type="Pfam" id="PF13432">
    <property type="entry name" value="TPR_16"/>
    <property type="match status" value="2"/>
</dbReference>
<keyword evidence="3" id="KW-0812">Transmembrane</keyword>
<dbReference type="InterPro" id="IPR019734">
    <property type="entry name" value="TPR_rpt"/>
</dbReference>
<dbReference type="Proteomes" id="UP000619479">
    <property type="component" value="Unassembled WGS sequence"/>
</dbReference>